<organism evidence="2 3">
    <name type="scientific">Microscilla marina ATCC 23134</name>
    <dbReference type="NCBI Taxonomy" id="313606"/>
    <lineage>
        <taxon>Bacteria</taxon>
        <taxon>Pseudomonadati</taxon>
        <taxon>Bacteroidota</taxon>
        <taxon>Cytophagia</taxon>
        <taxon>Cytophagales</taxon>
        <taxon>Microscillaceae</taxon>
        <taxon>Microscilla</taxon>
    </lineage>
</organism>
<comment type="caution">
    <text evidence="2">The sequence shown here is derived from an EMBL/GenBank/DDBJ whole genome shotgun (WGS) entry which is preliminary data.</text>
</comment>
<dbReference type="AlphaFoldDB" id="A1ZK06"/>
<gene>
    <name evidence="2" type="ORF">M23134_01519</name>
</gene>
<name>A1ZK06_MICM2</name>
<dbReference type="PANTHER" id="PTHR10098:SF108">
    <property type="entry name" value="TETRATRICOPEPTIDE REPEAT PROTEIN 28"/>
    <property type="match status" value="1"/>
</dbReference>
<dbReference type="Pfam" id="PF12770">
    <property type="entry name" value="CHAT"/>
    <property type="match status" value="1"/>
</dbReference>
<proteinExistence type="predicted"/>
<dbReference type="InterPro" id="IPR011990">
    <property type="entry name" value="TPR-like_helical_dom_sf"/>
</dbReference>
<accession>A1ZK06</accession>
<keyword evidence="3" id="KW-1185">Reference proteome</keyword>
<dbReference type="PANTHER" id="PTHR10098">
    <property type="entry name" value="RAPSYN-RELATED"/>
    <property type="match status" value="1"/>
</dbReference>
<dbReference type="InterPro" id="IPR024983">
    <property type="entry name" value="CHAT_dom"/>
</dbReference>
<dbReference type="eggNOG" id="COG4995">
    <property type="taxonomic scope" value="Bacteria"/>
</dbReference>
<reference evidence="2 3" key="1">
    <citation type="submission" date="2007-01" db="EMBL/GenBank/DDBJ databases">
        <authorList>
            <person name="Haygood M."/>
            <person name="Podell S."/>
            <person name="Anderson C."/>
            <person name="Hopkinson B."/>
            <person name="Roe K."/>
            <person name="Barbeau K."/>
            <person name="Gaasterland T."/>
            <person name="Ferriera S."/>
            <person name="Johnson J."/>
            <person name="Kravitz S."/>
            <person name="Beeson K."/>
            <person name="Sutton G."/>
            <person name="Rogers Y.-H."/>
            <person name="Friedman R."/>
            <person name="Frazier M."/>
            <person name="Venter J.C."/>
        </authorList>
    </citation>
    <scope>NUCLEOTIDE SEQUENCE [LARGE SCALE GENOMIC DNA]</scope>
    <source>
        <strain evidence="2 3">ATCC 23134</strain>
    </source>
</reference>
<evidence type="ECO:0000313" key="2">
    <source>
        <dbReference type="EMBL" id="EAY29459.1"/>
    </source>
</evidence>
<dbReference type="SUPFAM" id="SSF48452">
    <property type="entry name" value="TPR-like"/>
    <property type="match status" value="1"/>
</dbReference>
<protein>
    <recommendedName>
        <fullName evidence="1">CHAT domain-containing protein</fullName>
    </recommendedName>
</protein>
<sequence length="930" mass="107370">MFIQAIPHYQQAFKNFEQNKQPFSKLFCQVEKTFCWIKSSQYRKARELLQELESSTVAYPLLLGRVLEYQALLYQRQTRRRLDKALWCANRSLALRQKHFSTTKPKEVIRAYLRVAYIFSKKQRYIEALERIKKAAQLLQNHYSIYLDALMHHIQGLCYANMARLLTKGDQKKHKFSRTKGIKIYKRALELYKKALTPTHPKVGIMWGNIGSGWQMRHAEVHDSLRKVSAFGGNLSLINKACNPLIDSAFQSILKGVNILETNAVNSRFPLAYFSWYAGLVQGRTIRPNFAHGISLYQKALVHVMPGVYSTDIFAPPNLVKLALQENVDDLILSILCSKADYLVKHYAKSPQTRRKYLDLAWQSLEMLEKLLEKISVNTVLERDQLLLSQNISSYLNIRTRAFQQYQQILPKDTLQQMGERVLRVIEKRKKEALWKNIYSKVLRRKALLPVENQKKAVFLQQQAVFQARQVALSTPGTLERLQAMDSVSKYRTLLADHEEYLRQNYPAYRRLISQTTHLSLTKIQQQLLPHQALVSYTSNLHLVFVTTKNTLTFKNLTPGFEYIREHDKELRKKFNAFNNSLTNTQKGRERMTRNWAKTSHQLYQLIFKPVAKMLPQNITSLIILPSQSQYEAIPFEALLQAYDTTQKAQANIKQYSLINRYTIAYAPSLSYLQPQQNKTSQRQKSDLVAQFLAPIHFGKSQKAASNRGQMQKIRKLRHFSKVASLDSLPHTEREIQKCQEVLARKYGAKRIKTWKGARATESRLKTSLHQPTRIVHLATHAVSSTLSFELSKLFLYPESSKIDSLDGISYYGDIAGMRKATANLVVLSACETGVGLDIGVEGMLSLHRAFLQMGVPKVVHTQWAVHDEATAELMIKFYEYLSQGHKEAEALSLAKRYLLHNKIKSKGQTYATYPPYYWAAFRLTQQVFD</sequence>
<dbReference type="Proteomes" id="UP000004095">
    <property type="component" value="Unassembled WGS sequence"/>
</dbReference>
<dbReference type="Gene3D" id="1.25.40.10">
    <property type="entry name" value="Tetratricopeptide repeat domain"/>
    <property type="match status" value="1"/>
</dbReference>
<evidence type="ECO:0000259" key="1">
    <source>
        <dbReference type="Pfam" id="PF12770"/>
    </source>
</evidence>
<dbReference type="EMBL" id="AAWS01000011">
    <property type="protein sequence ID" value="EAY29459.1"/>
    <property type="molecule type" value="Genomic_DNA"/>
</dbReference>
<feature type="domain" description="CHAT" evidence="1">
    <location>
        <begin position="598"/>
        <end position="924"/>
    </location>
</feature>
<evidence type="ECO:0000313" key="3">
    <source>
        <dbReference type="Proteomes" id="UP000004095"/>
    </source>
</evidence>